<keyword evidence="2" id="KW-0732">Signal</keyword>
<sequence>MLMHKYSTSLLAAIVLTTHVQIASAATPVYGEAQIVGEKDLNLARRNAAYPSQSAIENAISSYGCVKIATEKQAPDCKQNRRGYWFCKGVTYAWCATNESTKELKQPATKVSLADQIKEADENSEETTAKSAQKKSLAEHFKEVEQSDADRSAALERKFEKLDAATSEETPQPSFTKLNKLNPSEIGTKPESREWNSIGEAIVQGEIQKKENEQLAKDKQTKSEHDKAKTTEARNDCINLKSQQDQCIINLCGQEITTKKICTEFSKKYNPSNNTPKKGEASIIIPQISTCIKYEENPNFQEREKCLSTIKNTSSCGIDKITDIDSCISKRIKN</sequence>
<feature type="chain" id="PRO_5006040786" evidence="2">
    <location>
        <begin position="26"/>
        <end position="334"/>
    </location>
</feature>
<evidence type="ECO:0000313" key="4">
    <source>
        <dbReference type="Proteomes" id="UP000059425"/>
    </source>
</evidence>
<reference evidence="4" key="1">
    <citation type="submission" date="2015-09" db="EMBL/GenBank/DDBJ databases">
        <title>Whole genome sequence of Pseudomonas fluorescens FW300-N2C3.</title>
        <authorList>
            <person name="Ray J."/>
            <person name="Melnyk R."/>
            <person name="Deutschbauer A."/>
        </authorList>
    </citation>
    <scope>NUCLEOTIDE SEQUENCE [LARGE SCALE GENOMIC DNA]</scope>
    <source>
        <strain evidence="4">FW300-N2C3</strain>
    </source>
</reference>
<accession>A0A0N9X0V2</accession>
<feature type="region of interest" description="Disordered" evidence="1">
    <location>
        <begin position="119"/>
        <end position="150"/>
    </location>
</feature>
<feature type="compositionally biased region" description="Polar residues" evidence="1">
    <location>
        <begin position="167"/>
        <end position="182"/>
    </location>
</feature>
<name>A0A0N9X0V2_PSEFL</name>
<protein>
    <submittedName>
        <fullName evidence="3">Uncharacterized protein</fullName>
    </submittedName>
</protein>
<evidence type="ECO:0000256" key="2">
    <source>
        <dbReference type="SAM" id="SignalP"/>
    </source>
</evidence>
<reference evidence="3 4" key="2">
    <citation type="journal article" date="2018" name="Nature">
        <title>Mutant phenotypes for thousands of bacterial genes of unknown function.</title>
        <authorList>
            <person name="Price M.N."/>
            <person name="Wetmore K.M."/>
            <person name="Waters R.J."/>
            <person name="Callaghan M."/>
            <person name="Ray J."/>
            <person name="Liu H."/>
            <person name="Kuehl J.V."/>
            <person name="Melnyk R.A."/>
            <person name="Lamson J.S."/>
            <person name="Suh Y."/>
            <person name="Carlson H.K."/>
            <person name="Esquivel Z."/>
            <person name="Sadeeshkumar H."/>
            <person name="Chakraborty R."/>
            <person name="Zane G.M."/>
            <person name="Rubin B.E."/>
            <person name="Wall J.D."/>
            <person name="Visel A."/>
            <person name="Bristow J."/>
            <person name="Blow M.J."/>
            <person name="Arkin A.P."/>
            <person name="Deutschbauer A.M."/>
        </authorList>
    </citation>
    <scope>NUCLEOTIDE SEQUENCE [LARGE SCALE GENOMIC DNA]</scope>
    <source>
        <strain evidence="3 4">FW300-N2C3</strain>
    </source>
</reference>
<feature type="signal peptide" evidence="2">
    <location>
        <begin position="1"/>
        <end position="25"/>
    </location>
</feature>
<gene>
    <name evidence="3" type="ORF">AO356_16805</name>
</gene>
<organism evidence="3 4">
    <name type="scientific">Pseudomonas fluorescens</name>
    <dbReference type="NCBI Taxonomy" id="294"/>
    <lineage>
        <taxon>Bacteria</taxon>
        <taxon>Pseudomonadati</taxon>
        <taxon>Pseudomonadota</taxon>
        <taxon>Gammaproteobacteria</taxon>
        <taxon>Pseudomonadales</taxon>
        <taxon>Pseudomonadaceae</taxon>
        <taxon>Pseudomonas</taxon>
    </lineage>
</organism>
<feature type="compositionally biased region" description="Basic and acidic residues" evidence="1">
    <location>
        <begin position="136"/>
        <end position="150"/>
    </location>
</feature>
<dbReference type="Proteomes" id="UP000059425">
    <property type="component" value="Chromosome"/>
</dbReference>
<dbReference type="RefSeq" id="WP_060740703.1">
    <property type="nucleotide sequence ID" value="NZ_CP012831.1"/>
</dbReference>
<evidence type="ECO:0000313" key="3">
    <source>
        <dbReference type="EMBL" id="ALI08406.1"/>
    </source>
</evidence>
<proteinExistence type="predicted"/>
<dbReference type="EMBL" id="CP012831">
    <property type="protein sequence ID" value="ALI08406.1"/>
    <property type="molecule type" value="Genomic_DNA"/>
</dbReference>
<evidence type="ECO:0000256" key="1">
    <source>
        <dbReference type="SAM" id="MobiDB-lite"/>
    </source>
</evidence>
<dbReference type="AlphaFoldDB" id="A0A0N9X0V2"/>
<feature type="region of interest" description="Disordered" evidence="1">
    <location>
        <begin position="162"/>
        <end position="193"/>
    </location>
</feature>